<proteinExistence type="predicted"/>
<dbReference type="PANTHER" id="PTHR30441">
    <property type="entry name" value="DUF748 DOMAIN-CONTAINING PROTEIN"/>
    <property type="match status" value="1"/>
</dbReference>
<dbReference type="InterPro" id="IPR052894">
    <property type="entry name" value="AsmA-related"/>
</dbReference>
<dbReference type="InterPro" id="IPR007844">
    <property type="entry name" value="AsmA"/>
</dbReference>
<dbReference type="OrthoDB" id="5439561at2"/>
<dbReference type="GO" id="GO:0005886">
    <property type="term" value="C:plasma membrane"/>
    <property type="evidence" value="ECO:0007669"/>
    <property type="project" value="TreeGrafter"/>
</dbReference>
<evidence type="ECO:0000259" key="2">
    <source>
        <dbReference type="Pfam" id="PF05170"/>
    </source>
</evidence>
<dbReference type="STRING" id="282197.SAMN04488517_102624"/>
<evidence type="ECO:0000313" key="3">
    <source>
        <dbReference type="EMBL" id="CTQ33788.1"/>
    </source>
</evidence>
<dbReference type="Pfam" id="PF05170">
    <property type="entry name" value="AsmA"/>
    <property type="match status" value="2"/>
</dbReference>
<feature type="region of interest" description="Disordered" evidence="1">
    <location>
        <begin position="123"/>
        <end position="142"/>
    </location>
</feature>
<protein>
    <submittedName>
        <fullName evidence="3">Putative assembly protein</fullName>
    </submittedName>
</protein>
<feature type="domain" description="AsmA" evidence="2">
    <location>
        <begin position="7"/>
        <end position="196"/>
    </location>
</feature>
<dbReference type="RefSeq" id="WP_055683155.1">
    <property type="nucleotide sequence ID" value="NZ_CXPG01000020.1"/>
</dbReference>
<sequence length="661" mass="69754">MKWLIRTALTLTMVLALAVAVLLLIPAERIAGLAADRFETATGRKLSIAGPVKATLWPRIGVRAEGIVVANADWSDEGPMLTADTLEVGIAASSMFGDLAIRTLEVTGARLILEKRSDGTGNWTFGAPSRPGAAPGSGTTRTRDVAVDRAVLTGAEITWIDHAAGTNLRMRAVDLETRLSDLDSPVTVDASALVNGEALTARLSAVALRPLIDGALTPVTLDLTGGASSLRVEGRADRDPPSFEGRIEGETTDRFALLRAAGIAVPDLPEGLGARRMEIDAAATLAPAGTLHLRDMVLDLDGNRLTGAIDVDPSGARPRVTATLAAETLNLTGLSRQGQGGETALVSETGWGREEIDVSGLFAADGDVTFASGPIRMGDVTLDDLRARVAVENGRAVVTLQPLIAYGGTVTGDVVVNGRGGLSTRARLDMSGLQLQPLLTGFADFDRFVGRADLAVDLLGAGDTAQALVESLAGTIDLRVGEGAILGLDIVGMVRTLDLGYRGEGQKTVFDDLAASFVVTDGVARNDDLSLTAPYLTATGAGDVDLGAQTISYRLMPTLRADRDGKGVTVPISVEGTWSDPRVRPDLEYLARQRMEIERAELEARARAEADEARARTERIARDRLAQELEVPAETLDSREAIEDAILDRVEDQLLDLLTGR</sequence>
<dbReference type="PANTHER" id="PTHR30441:SF4">
    <property type="entry name" value="PROTEIN ASMA"/>
    <property type="match status" value="1"/>
</dbReference>
<evidence type="ECO:0000313" key="4">
    <source>
        <dbReference type="Proteomes" id="UP000048908"/>
    </source>
</evidence>
<dbReference type="AlphaFoldDB" id="A0A0M6XSL8"/>
<accession>A0A0M6XSL8</accession>
<name>A0A0M6XSL8_9RHOB</name>
<evidence type="ECO:0000256" key="1">
    <source>
        <dbReference type="SAM" id="MobiDB-lite"/>
    </source>
</evidence>
<dbReference type="EMBL" id="CXPG01000020">
    <property type="protein sequence ID" value="CTQ33788.1"/>
    <property type="molecule type" value="Genomic_DNA"/>
</dbReference>
<feature type="domain" description="AsmA" evidence="2">
    <location>
        <begin position="351"/>
        <end position="528"/>
    </location>
</feature>
<keyword evidence="4" id="KW-1185">Reference proteome</keyword>
<dbReference type="Proteomes" id="UP000048908">
    <property type="component" value="Unassembled WGS sequence"/>
</dbReference>
<organism evidence="3 4">
    <name type="scientific">Jannaschia rubra</name>
    <dbReference type="NCBI Taxonomy" id="282197"/>
    <lineage>
        <taxon>Bacteria</taxon>
        <taxon>Pseudomonadati</taxon>
        <taxon>Pseudomonadota</taxon>
        <taxon>Alphaproteobacteria</taxon>
        <taxon>Rhodobacterales</taxon>
        <taxon>Roseobacteraceae</taxon>
        <taxon>Jannaschia</taxon>
    </lineage>
</organism>
<dbReference type="GO" id="GO:0090313">
    <property type="term" value="P:regulation of protein targeting to membrane"/>
    <property type="evidence" value="ECO:0007669"/>
    <property type="project" value="TreeGrafter"/>
</dbReference>
<gene>
    <name evidence="3" type="ORF">JAN5088_02574</name>
</gene>
<reference evidence="3 4" key="1">
    <citation type="submission" date="2015-07" db="EMBL/GenBank/DDBJ databases">
        <authorList>
            <person name="Noorani M."/>
        </authorList>
    </citation>
    <scope>NUCLEOTIDE SEQUENCE [LARGE SCALE GENOMIC DNA]</scope>
    <source>
        <strain evidence="3 4">CECT 5088</strain>
    </source>
</reference>